<keyword evidence="1" id="KW-0812">Transmembrane</keyword>
<evidence type="ECO:0000256" key="1">
    <source>
        <dbReference type="SAM" id="Phobius"/>
    </source>
</evidence>
<keyword evidence="1" id="KW-0472">Membrane</keyword>
<evidence type="ECO:0000259" key="2">
    <source>
        <dbReference type="PROSITE" id="PS50800"/>
    </source>
</evidence>
<feature type="domain" description="SAP" evidence="2">
    <location>
        <begin position="6"/>
        <end position="40"/>
    </location>
</feature>
<accession>A0A1E3Q8W4</accession>
<proteinExistence type="predicted"/>
<feature type="transmembrane region" description="Helical" evidence="1">
    <location>
        <begin position="229"/>
        <end position="252"/>
    </location>
</feature>
<dbReference type="GO" id="GO:0016020">
    <property type="term" value="C:membrane"/>
    <property type="evidence" value="ECO:0007669"/>
    <property type="project" value="TreeGrafter"/>
</dbReference>
<sequence length="342" mass="37106">MADRRLSSLRKKDLVDLATDLGVDTDGFKSDIEARISQHLAEYQTTLIANPRYAPFYDTVIASPGPAGSVGYNRRRSVQKTPKPDVKRTIKLSPSARDGSSPIVAGVTTEISELPVSAIEAGSSFVSTQLARVSSALSNTKEVAADQLQTSASGFVKVTHRARSKLSTVGSVLQLEALYELFLLLRHALPPTVKISSITIPYGPTIATKTVHIPDYRVLANYIAFWQPLFFWVTYFVAAPLVVSYLINFTMIKASTARARHSFDPVTYNVVKLLAAYLLFVKFANSTESIIAGTTTVTASKFAEPFVPFVKSEPVVKAVLDNAPFIGSAIGTLVSLYVAILL</sequence>
<gene>
    <name evidence="3" type="ORF">LIPSTDRAFT_62161</name>
</gene>
<protein>
    <recommendedName>
        <fullName evidence="2">SAP domain-containing protein</fullName>
    </recommendedName>
</protein>
<organism evidence="3 4">
    <name type="scientific">Lipomyces starkeyi NRRL Y-11557</name>
    <dbReference type="NCBI Taxonomy" id="675824"/>
    <lineage>
        <taxon>Eukaryota</taxon>
        <taxon>Fungi</taxon>
        <taxon>Dikarya</taxon>
        <taxon>Ascomycota</taxon>
        <taxon>Saccharomycotina</taxon>
        <taxon>Lipomycetes</taxon>
        <taxon>Lipomycetales</taxon>
        <taxon>Lipomycetaceae</taxon>
        <taxon>Lipomyces</taxon>
    </lineage>
</organism>
<dbReference type="InterPro" id="IPR003034">
    <property type="entry name" value="SAP_dom"/>
</dbReference>
<dbReference type="Proteomes" id="UP000094385">
    <property type="component" value="Unassembled WGS sequence"/>
</dbReference>
<dbReference type="InterPro" id="IPR038872">
    <property type="entry name" value="Put_GTT3"/>
</dbReference>
<dbReference type="PROSITE" id="PS50800">
    <property type="entry name" value="SAP"/>
    <property type="match status" value="1"/>
</dbReference>
<keyword evidence="1" id="KW-1133">Transmembrane helix</keyword>
<dbReference type="PANTHER" id="PTHR41807:SF1">
    <property type="entry name" value="GLUTATHIONE TRANSFERASE 3"/>
    <property type="match status" value="1"/>
</dbReference>
<name>A0A1E3Q8W4_LIPST</name>
<evidence type="ECO:0000313" key="4">
    <source>
        <dbReference type="Proteomes" id="UP000094385"/>
    </source>
</evidence>
<dbReference type="EMBL" id="KV454292">
    <property type="protein sequence ID" value="ODQ74111.1"/>
    <property type="molecule type" value="Genomic_DNA"/>
</dbReference>
<dbReference type="PANTHER" id="PTHR41807">
    <property type="entry name" value="GLUTATHIONE TRANSFERASE 3"/>
    <property type="match status" value="1"/>
</dbReference>
<reference evidence="3 4" key="1">
    <citation type="journal article" date="2016" name="Proc. Natl. Acad. Sci. U.S.A.">
        <title>Comparative genomics of biotechnologically important yeasts.</title>
        <authorList>
            <person name="Riley R."/>
            <person name="Haridas S."/>
            <person name="Wolfe K.H."/>
            <person name="Lopes M.R."/>
            <person name="Hittinger C.T."/>
            <person name="Goeker M."/>
            <person name="Salamov A.A."/>
            <person name="Wisecaver J.H."/>
            <person name="Long T.M."/>
            <person name="Calvey C.H."/>
            <person name="Aerts A.L."/>
            <person name="Barry K.W."/>
            <person name="Choi C."/>
            <person name="Clum A."/>
            <person name="Coughlan A.Y."/>
            <person name="Deshpande S."/>
            <person name="Douglass A.P."/>
            <person name="Hanson S.J."/>
            <person name="Klenk H.-P."/>
            <person name="LaButti K.M."/>
            <person name="Lapidus A."/>
            <person name="Lindquist E.A."/>
            <person name="Lipzen A.M."/>
            <person name="Meier-Kolthoff J.P."/>
            <person name="Ohm R.A."/>
            <person name="Otillar R.P."/>
            <person name="Pangilinan J.L."/>
            <person name="Peng Y."/>
            <person name="Rokas A."/>
            <person name="Rosa C.A."/>
            <person name="Scheuner C."/>
            <person name="Sibirny A.A."/>
            <person name="Slot J.C."/>
            <person name="Stielow J.B."/>
            <person name="Sun H."/>
            <person name="Kurtzman C.P."/>
            <person name="Blackwell M."/>
            <person name="Grigoriev I.V."/>
            <person name="Jeffries T.W."/>
        </authorList>
    </citation>
    <scope>NUCLEOTIDE SEQUENCE [LARGE SCALE GENOMIC DNA]</scope>
    <source>
        <strain evidence="3 4">NRRL Y-11557</strain>
    </source>
</reference>
<dbReference type="AlphaFoldDB" id="A0A1E3Q8W4"/>
<evidence type="ECO:0000313" key="3">
    <source>
        <dbReference type="EMBL" id="ODQ74111.1"/>
    </source>
</evidence>
<dbReference type="STRING" id="675824.A0A1E3Q8W4"/>
<dbReference type="OrthoDB" id="4034134at2759"/>
<keyword evidence="4" id="KW-1185">Reference proteome</keyword>